<reference evidence="3 4" key="1">
    <citation type="journal article" date="2012" name="Proc. Natl. Acad. Sci. U.S.A.">
        <title>Comparative genomics of Ceriporiopsis subvermispora and Phanerochaete chrysosporium provide insight into selective ligninolysis.</title>
        <authorList>
            <person name="Fernandez-Fueyo E."/>
            <person name="Ruiz-Duenas F.J."/>
            <person name="Ferreira P."/>
            <person name="Floudas D."/>
            <person name="Hibbett D.S."/>
            <person name="Canessa P."/>
            <person name="Larrondo L.F."/>
            <person name="James T.Y."/>
            <person name="Seelenfreund D."/>
            <person name="Lobos S."/>
            <person name="Polanco R."/>
            <person name="Tello M."/>
            <person name="Honda Y."/>
            <person name="Watanabe T."/>
            <person name="Watanabe T."/>
            <person name="Ryu J.S."/>
            <person name="Kubicek C.P."/>
            <person name="Schmoll M."/>
            <person name="Gaskell J."/>
            <person name="Hammel K.E."/>
            <person name="St John F.J."/>
            <person name="Vanden Wymelenberg A."/>
            <person name="Sabat G."/>
            <person name="Splinter BonDurant S."/>
            <person name="Syed K."/>
            <person name="Yadav J.S."/>
            <person name="Doddapaneni H."/>
            <person name="Subramanian V."/>
            <person name="Lavin J.L."/>
            <person name="Oguiza J.A."/>
            <person name="Perez G."/>
            <person name="Pisabarro A.G."/>
            <person name="Ramirez L."/>
            <person name="Santoyo F."/>
            <person name="Master E."/>
            <person name="Coutinho P.M."/>
            <person name="Henrissat B."/>
            <person name="Lombard V."/>
            <person name="Magnuson J.K."/>
            <person name="Kuees U."/>
            <person name="Hori C."/>
            <person name="Igarashi K."/>
            <person name="Samejima M."/>
            <person name="Held B.W."/>
            <person name="Barry K.W."/>
            <person name="LaButti K.M."/>
            <person name="Lapidus A."/>
            <person name="Lindquist E.A."/>
            <person name="Lucas S.M."/>
            <person name="Riley R."/>
            <person name="Salamov A.A."/>
            <person name="Hoffmeister D."/>
            <person name="Schwenk D."/>
            <person name="Hadar Y."/>
            <person name="Yarden O."/>
            <person name="de Vries R.P."/>
            <person name="Wiebenga A."/>
            <person name="Stenlid J."/>
            <person name="Eastwood D."/>
            <person name="Grigoriev I.V."/>
            <person name="Berka R.M."/>
            <person name="Blanchette R.A."/>
            <person name="Kersten P."/>
            <person name="Martinez A.T."/>
            <person name="Vicuna R."/>
            <person name="Cullen D."/>
        </authorList>
    </citation>
    <scope>NUCLEOTIDE SEQUENCE [LARGE SCALE GENOMIC DNA]</scope>
    <source>
        <strain evidence="3 4">B</strain>
    </source>
</reference>
<gene>
    <name evidence="3" type="ORF">CERSUDRAFT_154405</name>
</gene>
<evidence type="ECO:0000256" key="1">
    <source>
        <dbReference type="SAM" id="MobiDB-lite"/>
    </source>
</evidence>
<protein>
    <recommendedName>
        <fullName evidence="2">SMODS and SLOG-associating 2TM effector domain-containing protein</fullName>
    </recommendedName>
</protein>
<feature type="compositionally biased region" description="Basic and acidic residues" evidence="1">
    <location>
        <begin position="240"/>
        <end position="250"/>
    </location>
</feature>
<dbReference type="NCBIfam" id="NF033635">
    <property type="entry name" value="SLATT_fungal"/>
    <property type="match status" value="1"/>
</dbReference>
<dbReference type="AlphaFoldDB" id="M2RFQ5"/>
<feature type="region of interest" description="Disordered" evidence="1">
    <location>
        <begin position="423"/>
        <end position="446"/>
    </location>
</feature>
<feature type="region of interest" description="Disordered" evidence="1">
    <location>
        <begin position="1"/>
        <end position="250"/>
    </location>
</feature>
<evidence type="ECO:0000259" key="2">
    <source>
        <dbReference type="Pfam" id="PF18142"/>
    </source>
</evidence>
<feature type="compositionally biased region" description="Polar residues" evidence="1">
    <location>
        <begin position="200"/>
        <end position="214"/>
    </location>
</feature>
<dbReference type="Proteomes" id="UP000016930">
    <property type="component" value="Unassembled WGS sequence"/>
</dbReference>
<feature type="compositionally biased region" description="Basic and acidic residues" evidence="1">
    <location>
        <begin position="145"/>
        <end position="166"/>
    </location>
</feature>
<evidence type="ECO:0000313" key="3">
    <source>
        <dbReference type="EMBL" id="EMD37656.1"/>
    </source>
</evidence>
<dbReference type="HOGENOM" id="CLU_555478_0_0_1"/>
<feature type="compositionally biased region" description="Low complexity" evidence="1">
    <location>
        <begin position="115"/>
        <end position="124"/>
    </location>
</feature>
<feature type="compositionally biased region" description="Low complexity" evidence="1">
    <location>
        <begin position="55"/>
        <end position="80"/>
    </location>
</feature>
<sequence length="491" mass="52815">MDTDPAASSSRPAKPERGLPPPPAQDTPEPGPSRANTAPQPVISRKPPPSSILRSPTSPALTTSPSPTSPALSTPSGSTPIALSYSFPQMQVQSPSEMPGLVVQPPPMIAMTGPSSQESQSQSDSAEREGRLRVRYDEYSVPEQGRGRGRDRHRDRDRDRDRERFGEQSPTLQPMPHVLPRHPDELRAPLERNLGFTGHPSGTQHARQPSTYLTSPPVRPTSRAGSHHKRGSTFSLHSARGGDGEPPAREGLLRRQSSMVDWIVPQAPQPPPGLISRAGSFQIVEPRERSIMERLQPTLLHAYEELGKARRKAKLTGYAINSAIGIEVVLGALTTGIAASTSGHETTTVIAILGGLSTLAASYLARARGSGQPDSSILLCRDLENYIRDLEGFMLDHGTVLGPEYDIMIAHYRKRFEEVLGNAPQDGKPRAAAAAGGQQRARQSGVATAPAMEEVKIIDPADLVRLAMPQPVKQNGSAMPEEILVQGVARG</sequence>
<dbReference type="STRING" id="914234.M2RFQ5"/>
<dbReference type="Pfam" id="PF18142">
    <property type="entry name" value="SLATT_fungal"/>
    <property type="match status" value="1"/>
</dbReference>
<dbReference type="OrthoDB" id="3245801at2759"/>
<feature type="compositionally biased region" description="Polar residues" evidence="1">
    <location>
        <begin position="86"/>
        <end position="96"/>
    </location>
</feature>
<feature type="compositionally biased region" description="Pro residues" evidence="1">
    <location>
        <begin position="18"/>
        <end position="31"/>
    </location>
</feature>
<proteinExistence type="predicted"/>
<feature type="domain" description="SMODS and SLOG-associating 2TM effector" evidence="2">
    <location>
        <begin position="302"/>
        <end position="422"/>
    </location>
</feature>
<name>M2RFQ5_CERS8</name>
<feature type="compositionally biased region" description="Basic and acidic residues" evidence="1">
    <location>
        <begin position="181"/>
        <end position="190"/>
    </location>
</feature>
<keyword evidence="4" id="KW-1185">Reference proteome</keyword>
<dbReference type="EMBL" id="KB445796">
    <property type="protein sequence ID" value="EMD37656.1"/>
    <property type="molecule type" value="Genomic_DNA"/>
</dbReference>
<organism evidence="3 4">
    <name type="scientific">Ceriporiopsis subvermispora (strain B)</name>
    <name type="common">White-rot fungus</name>
    <name type="synonym">Gelatoporia subvermispora</name>
    <dbReference type="NCBI Taxonomy" id="914234"/>
    <lineage>
        <taxon>Eukaryota</taxon>
        <taxon>Fungi</taxon>
        <taxon>Dikarya</taxon>
        <taxon>Basidiomycota</taxon>
        <taxon>Agaricomycotina</taxon>
        <taxon>Agaricomycetes</taxon>
        <taxon>Polyporales</taxon>
        <taxon>Gelatoporiaceae</taxon>
        <taxon>Gelatoporia</taxon>
    </lineage>
</organism>
<dbReference type="InterPro" id="IPR041622">
    <property type="entry name" value="SLATT_fungi"/>
</dbReference>
<feature type="compositionally biased region" description="Low complexity" evidence="1">
    <location>
        <begin position="430"/>
        <end position="446"/>
    </location>
</feature>
<evidence type="ECO:0000313" key="4">
    <source>
        <dbReference type="Proteomes" id="UP000016930"/>
    </source>
</evidence>
<feature type="compositionally biased region" description="Polar residues" evidence="1">
    <location>
        <begin position="1"/>
        <end position="11"/>
    </location>
</feature>
<feature type="compositionally biased region" description="Basic and acidic residues" evidence="1">
    <location>
        <begin position="125"/>
        <end position="138"/>
    </location>
</feature>
<accession>M2RFQ5</accession>